<dbReference type="KEGG" id="drm:Dred_0828"/>
<keyword evidence="3" id="KW-1185">Reference proteome</keyword>
<feature type="transmembrane region" description="Helical" evidence="1">
    <location>
        <begin position="22"/>
        <end position="43"/>
    </location>
</feature>
<accession>A4J2R3</accession>
<dbReference type="STRING" id="349161.Dred_0828"/>
<sequence>MLNVIKEFWNDDKGDGNTLSQVGWAIAVLGAVGLVTSIGLVGLKNKGFNFAKDFTSYKVVTPDSIDINAASPTTTAEIIDGTTAPITVTIKN</sequence>
<dbReference type="AlphaFoldDB" id="A4J2R3"/>
<name>A4J2R3_DESRM</name>
<dbReference type="EMBL" id="CP000612">
    <property type="protein sequence ID" value="ABO49366.1"/>
    <property type="molecule type" value="Genomic_DNA"/>
</dbReference>
<dbReference type="RefSeq" id="WP_011877201.1">
    <property type="nucleotide sequence ID" value="NC_009253.1"/>
</dbReference>
<organism evidence="2 3">
    <name type="scientific">Desulforamulus reducens (strain ATCC BAA-1160 / DSM 100696 / MI-1)</name>
    <name type="common">Desulfotomaculum reducens</name>
    <dbReference type="NCBI Taxonomy" id="349161"/>
    <lineage>
        <taxon>Bacteria</taxon>
        <taxon>Bacillati</taxon>
        <taxon>Bacillota</taxon>
        <taxon>Clostridia</taxon>
        <taxon>Eubacteriales</taxon>
        <taxon>Peptococcaceae</taxon>
        <taxon>Desulforamulus</taxon>
    </lineage>
</organism>
<evidence type="ECO:0000313" key="3">
    <source>
        <dbReference type="Proteomes" id="UP000001556"/>
    </source>
</evidence>
<dbReference type="HOGENOM" id="CLU_2408513_0_0_9"/>
<reference evidence="2 3" key="1">
    <citation type="submission" date="2007-03" db="EMBL/GenBank/DDBJ databases">
        <title>Complete sequence of Desulfotomaculum reducens MI-1.</title>
        <authorList>
            <consortium name="US DOE Joint Genome Institute"/>
            <person name="Copeland A."/>
            <person name="Lucas S."/>
            <person name="Lapidus A."/>
            <person name="Barry K."/>
            <person name="Detter J.C."/>
            <person name="Glavina del Rio T."/>
            <person name="Hammon N."/>
            <person name="Israni S."/>
            <person name="Dalin E."/>
            <person name="Tice H."/>
            <person name="Pitluck S."/>
            <person name="Sims D."/>
            <person name="Brettin T."/>
            <person name="Bruce D."/>
            <person name="Han C."/>
            <person name="Tapia R."/>
            <person name="Schmutz J."/>
            <person name="Larimer F."/>
            <person name="Land M."/>
            <person name="Hauser L."/>
            <person name="Kyrpides N."/>
            <person name="Kim E."/>
            <person name="Tebo B.M."/>
            <person name="Richardson P."/>
        </authorList>
    </citation>
    <scope>NUCLEOTIDE SEQUENCE [LARGE SCALE GENOMIC DNA]</scope>
    <source>
        <strain evidence="2 3">MI-1</strain>
    </source>
</reference>
<protein>
    <submittedName>
        <fullName evidence="2">Uncharacterized protein</fullName>
    </submittedName>
</protein>
<proteinExistence type="predicted"/>
<keyword evidence="1" id="KW-0812">Transmembrane</keyword>
<gene>
    <name evidence="2" type="ordered locus">Dred_0828</name>
</gene>
<evidence type="ECO:0000256" key="1">
    <source>
        <dbReference type="SAM" id="Phobius"/>
    </source>
</evidence>
<keyword evidence="1" id="KW-1133">Transmembrane helix</keyword>
<keyword evidence="1" id="KW-0472">Membrane</keyword>
<evidence type="ECO:0000313" key="2">
    <source>
        <dbReference type="EMBL" id="ABO49366.1"/>
    </source>
</evidence>
<dbReference type="Proteomes" id="UP000001556">
    <property type="component" value="Chromosome"/>
</dbReference>